<gene>
    <name evidence="3" type="ORF">KDA10_03870</name>
</gene>
<feature type="transmembrane region" description="Helical" evidence="2">
    <location>
        <begin position="40"/>
        <end position="59"/>
    </location>
</feature>
<evidence type="ECO:0000256" key="2">
    <source>
        <dbReference type="SAM" id="Phobius"/>
    </source>
</evidence>
<organism evidence="3 4">
    <name type="scientific">candidate division WWE3 bacterium</name>
    <dbReference type="NCBI Taxonomy" id="2053526"/>
    <lineage>
        <taxon>Bacteria</taxon>
        <taxon>Katanobacteria</taxon>
    </lineage>
</organism>
<feature type="transmembrane region" description="Helical" evidence="2">
    <location>
        <begin position="95"/>
        <end position="119"/>
    </location>
</feature>
<feature type="transmembrane region" description="Helical" evidence="2">
    <location>
        <begin position="71"/>
        <end position="89"/>
    </location>
</feature>
<reference evidence="3" key="2">
    <citation type="journal article" date="2021" name="Microbiome">
        <title>Successional dynamics and alternative stable states in a saline activated sludge microbial community over 9 years.</title>
        <authorList>
            <person name="Wang Y."/>
            <person name="Ye J."/>
            <person name="Ju F."/>
            <person name="Liu L."/>
            <person name="Boyd J.A."/>
            <person name="Deng Y."/>
            <person name="Parks D.H."/>
            <person name="Jiang X."/>
            <person name="Yin X."/>
            <person name="Woodcroft B.J."/>
            <person name="Tyson G.W."/>
            <person name="Hugenholtz P."/>
            <person name="Polz M.F."/>
            <person name="Zhang T."/>
        </authorList>
    </citation>
    <scope>NUCLEOTIDE SEQUENCE</scope>
    <source>
        <strain evidence="3">HKST-UBA80</strain>
    </source>
</reference>
<feature type="region of interest" description="Disordered" evidence="1">
    <location>
        <begin position="1"/>
        <end position="20"/>
    </location>
</feature>
<keyword evidence="2" id="KW-0812">Transmembrane</keyword>
<proteinExistence type="predicted"/>
<keyword evidence="2" id="KW-0472">Membrane</keyword>
<dbReference type="EMBL" id="JAGQNY010000022">
    <property type="protein sequence ID" value="MCA9302464.1"/>
    <property type="molecule type" value="Genomic_DNA"/>
</dbReference>
<dbReference type="Proteomes" id="UP000714817">
    <property type="component" value="Unassembled WGS sequence"/>
</dbReference>
<dbReference type="AlphaFoldDB" id="A0A955IWF0"/>
<reference evidence="3" key="1">
    <citation type="submission" date="2020-04" db="EMBL/GenBank/DDBJ databases">
        <authorList>
            <person name="Zhang T."/>
        </authorList>
    </citation>
    <scope>NUCLEOTIDE SEQUENCE</scope>
    <source>
        <strain evidence="3">HKST-UBA80</strain>
    </source>
</reference>
<comment type="caution">
    <text evidence="3">The sequence shown here is derived from an EMBL/GenBank/DDBJ whole genome shotgun (WGS) entry which is preliminary data.</text>
</comment>
<sequence length="127" mass="14049">MSARQGKNEGDQPEDKREKGVRAISQGFNEFTDPSHLSKARLIVTTIGAIPSFFLYQLIAMRRFDASLLDVLLGLAVYAISLLITNLLLGRKENAPVWLLLLAGFFSPIILVVVLIMAINGLMMVNF</sequence>
<protein>
    <submittedName>
        <fullName evidence="3">Uncharacterized protein</fullName>
    </submittedName>
</protein>
<keyword evidence="2" id="KW-1133">Transmembrane helix</keyword>
<accession>A0A955IWF0</accession>
<name>A0A955IWF0_UNCKA</name>
<evidence type="ECO:0000256" key="1">
    <source>
        <dbReference type="SAM" id="MobiDB-lite"/>
    </source>
</evidence>
<evidence type="ECO:0000313" key="3">
    <source>
        <dbReference type="EMBL" id="MCA9302464.1"/>
    </source>
</evidence>
<evidence type="ECO:0000313" key="4">
    <source>
        <dbReference type="Proteomes" id="UP000714817"/>
    </source>
</evidence>